<gene>
    <name evidence="2" type="ORF">SAMN04487941_3588</name>
</gene>
<accession>A0A1I7KA86</accession>
<dbReference type="PROSITE" id="PS51257">
    <property type="entry name" value="PROKAR_LIPOPROTEIN"/>
    <property type="match status" value="1"/>
</dbReference>
<feature type="signal peptide" evidence="1">
    <location>
        <begin position="1"/>
        <end position="22"/>
    </location>
</feature>
<evidence type="ECO:0000313" key="3">
    <source>
        <dbReference type="Proteomes" id="UP000182491"/>
    </source>
</evidence>
<reference evidence="3" key="1">
    <citation type="submission" date="2016-10" db="EMBL/GenBank/DDBJ databases">
        <authorList>
            <person name="Varghese N."/>
        </authorList>
    </citation>
    <scope>NUCLEOTIDE SEQUENCE [LARGE SCALE GENOMIC DNA]</scope>
    <source>
        <strain evidence="3">DSM 18820</strain>
    </source>
</reference>
<keyword evidence="3" id="KW-1185">Reference proteome</keyword>
<dbReference type="InterPro" id="IPR024653">
    <property type="entry name" value="Peptidase_M10/M27/M57"/>
</dbReference>
<evidence type="ECO:0000256" key="1">
    <source>
        <dbReference type="SAM" id="SignalP"/>
    </source>
</evidence>
<dbReference type="SUPFAM" id="SSF55486">
    <property type="entry name" value="Metalloproteases ('zincins'), catalytic domain"/>
    <property type="match status" value="1"/>
</dbReference>
<name>A0A1I7KA86_9BACT</name>
<feature type="chain" id="PRO_5010246135" evidence="1">
    <location>
        <begin position="23"/>
        <end position="266"/>
    </location>
</feature>
<evidence type="ECO:0000313" key="2">
    <source>
        <dbReference type="EMBL" id="SFU94308.1"/>
    </source>
</evidence>
<organism evidence="2 3">
    <name type="scientific">Pontibacter akesuensis</name>
    <dbReference type="NCBI Taxonomy" id="388950"/>
    <lineage>
        <taxon>Bacteria</taxon>
        <taxon>Pseudomonadati</taxon>
        <taxon>Bacteroidota</taxon>
        <taxon>Cytophagia</taxon>
        <taxon>Cytophagales</taxon>
        <taxon>Hymenobacteraceae</taxon>
        <taxon>Pontibacter</taxon>
    </lineage>
</organism>
<dbReference type="STRING" id="388950.GCA_001611675_01170"/>
<sequence length="266" mass="28868">MKLRRLLAFAAIAAVFSFSSCQQEEEVSTPDQISAESLKQISAMGFSTHDVQRLEGGYLVEGDIMLSEKDLTSYHEQKALRVGESEQYRTNNLVSVGTSRTIDIAVSTSLPSAYVSAVDEMIRRYNAEYLRLKFRRVSSGYDVLFTSAPSGSTYLASAGFPSGGNPYSRVQVNAAYLGSNPGTSYLATILAHELGHCIGFRHTDYMDRSYSCGGGYTNEGASTVGAVHIPGTPTGPDPNSWMLACIGTGVNRPFNSNDRTALNYLY</sequence>
<dbReference type="RefSeq" id="WP_068837284.1">
    <property type="nucleotide sequence ID" value="NZ_BMXC01000004.1"/>
</dbReference>
<dbReference type="GO" id="GO:0008237">
    <property type="term" value="F:metallopeptidase activity"/>
    <property type="evidence" value="ECO:0007669"/>
    <property type="project" value="InterPro"/>
</dbReference>
<dbReference type="Pfam" id="PF12388">
    <property type="entry name" value="Peptidase_M57"/>
    <property type="match status" value="1"/>
</dbReference>
<dbReference type="Gene3D" id="3.40.390.10">
    <property type="entry name" value="Collagenase (Catalytic Domain)"/>
    <property type="match status" value="1"/>
</dbReference>
<protein>
    <submittedName>
        <fullName evidence="2">Dual-action HEIGH metallo-peptidase</fullName>
    </submittedName>
</protein>
<dbReference type="OrthoDB" id="785995at2"/>
<proteinExistence type="predicted"/>
<dbReference type="InterPro" id="IPR024079">
    <property type="entry name" value="MetalloPept_cat_dom_sf"/>
</dbReference>
<dbReference type="EMBL" id="FPCA01000004">
    <property type="protein sequence ID" value="SFU94308.1"/>
    <property type="molecule type" value="Genomic_DNA"/>
</dbReference>
<dbReference type="Proteomes" id="UP000182491">
    <property type="component" value="Unassembled WGS sequence"/>
</dbReference>
<dbReference type="AlphaFoldDB" id="A0A1I7KA86"/>
<keyword evidence="1" id="KW-0732">Signal</keyword>